<evidence type="ECO:0000256" key="3">
    <source>
        <dbReference type="ARBA" id="ARBA00023098"/>
    </source>
</evidence>
<dbReference type="PANTHER" id="PTHR14226:SF25">
    <property type="entry name" value="PHOSPHOESTERASE"/>
    <property type="match status" value="1"/>
</dbReference>
<protein>
    <submittedName>
        <fullName evidence="6">Patatin family protein</fullName>
    </submittedName>
</protein>
<dbReference type="Proteomes" id="UP001487296">
    <property type="component" value="Unassembled WGS sequence"/>
</dbReference>
<dbReference type="PANTHER" id="PTHR14226">
    <property type="entry name" value="NEUROPATHY TARGET ESTERASE/SWISS CHEESE D.MELANOGASTER"/>
    <property type="match status" value="1"/>
</dbReference>
<keyword evidence="2 4" id="KW-0442">Lipid degradation</keyword>
<accession>A0ABV1FN42</accession>
<evidence type="ECO:0000256" key="1">
    <source>
        <dbReference type="ARBA" id="ARBA00022801"/>
    </source>
</evidence>
<dbReference type="Pfam" id="PF19890">
    <property type="entry name" value="DUF6363"/>
    <property type="match status" value="1"/>
</dbReference>
<feature type="active site" description="Proton acceptor" evidence="4">
    <location>
        <position position="168"/>
    </location>
</feature>
<evidence type="ECO:0000256" key="4">
    <source>
        <dbReference type="PROSITE-ProRule" id="PRU01161"/>
    </source>
</evidence>
<reference evidence="6 7" key="1">
    <citation type="submission" date="2024-04" db="EMBL/GenBank/DDBJ databases">
        <title>Human intestinal bacterial collection.</title>
        <authorList>
            <person name="Pauvert C."/>
            <person name="Hitch T.C.A."/>
            <person name="Clavel T."/>
        </authorList>
    </citation>
    <scope>NUCLEOTIDE SEQUENCE [LARGE SCALE GENOMIC DNA]</scope>
    <source>
        <strain evidence="6 7">CLA-AA-H145</strain>
    </source>
</reference>
<feature type="short sequence motif" description="GXGXXG" evidence="4">
    <location>
        <begin position="18"/>
        <end position="23"/>
    </location>
</feature>
<keyword evidence="1 4" id="KW-0378">Hydrolase</keyword>
<name>A0ABV1FN42_9BACT</name>
<sequence>MMENNVLRQVPKGLVLEGGGLRGMFTNGVLDVFMSHGIGFDAMVGVSAGAVFGCNYKSRQPGRALRYNLRYKDNADYMSWRSLVKTGNFVNERFAYHLLPYEYDPFDFEAFRTNPMRFYAVCTDIVSGRPVYREIADADGKGLRWMQASASMPVFARPVEIDGRHYLDGGLTDCIPLKFIQRMGYRRNVVVLTQPLDYRKRQAHVGWVMKMFLGDYPKVAQLMAHRHVMYNGELDYLHTEEQKGDTFLIYPDEKLNIGRLSLKEDKMRRVYEAGVAKATALLPQIKRFLAGE</sequence>
<dbReference type="EMBL" id="JBBNFP010000004">
    <property type="protein sequence ID" value="MEQ2485809.1"/>
    <property type="molecule type" value="Genomic_DNA"/>
</dbReference>
<feature type="active site" description="Nucleophile" evidence="4">
    <location>
        <position position="47"/>
    </location>
</feature>
<feature type="short sequence motif" description="GXSXG" evidence="4">
    <location>
        <begin position="45"/>
        <end position="49"/>
    </location>
</feature>
<dbReference type="Gene3D" id="3.40.1090.10">
    <property type="entry name" value="Cytosolic phospholipase A2 catalytic domain"/>
    <property type="match status" value="2"/>
</dbReference>
<comment type="caution">
    <text evidence="6">The sequence shown here is derived from an EMBL/GenBank/DDBJ whole genome shotgun (WGS) entry which is preliminary data.</text>
</comment>
<dbReference type="SUPFAM" id="SSF52151">
    <property type="entry name" value="FabD/lysophospholipase-like"/>
    <property type="match status" value="1"/>
</dbReference>
<proteinExistence type="predicted"/>
<keyword evidence="3 4" id="KW-0443">Lipid metabolism</keyword>
<dbReference type="InterPro" id="IPR016035">
    <property type="entry name" value="Acyl_Trfase/lysoPLipase"/>
</dbReference>
<gene>
    <name evidence="6" type="ORF">AAAT34_01915</name>
</gene>
<dbReference type="CDD" id="cd07208">
    <property type="entry name" value="Pat_hypo_Ecoli_yjju_like"/>
    <property type="match status" value="1"/>
</dbReference>
<evidence type="ECO:0000259" key="5">
    <source>
        <dbReference type="PROSITE" id="PS51635"/>
    </source>
</evidence>
<evidence type="ECO:0000313" key="7">
    <source>
        <dbReference type="Proteomes" id="UP001487296"/>
    </source>
</evidence>
<feature type="short sequence motif" description="DGA/G" evidence="4">
    <location>
        <begin position="168"/>
        <end position="170"/>
    </location>
</feature>
<dbReference type="RefSeq" id="WP_252344839.1">
    <property type="nucleotide sequence ID" value="NZ_JAHKBE010000003.1"/>
</dbReference>
<dbReference type="Pfam" id="PF01734">
    <property type="entry name" value="Patatin"/>
    <property type="match status" value="1"/>
</dbReference>
<dbReference type="PROSITE" id="PS51635">
    <property type="entry name" value="PNPLA"/>
    <property type="match status" value="1"/>
</dbReference>
<dbReference type="InterPro" id="IPR037483">
    <property type="entry name" value="YjjU-like"/>
</dbReference>
<dbReference type="InterPro" id="IPR045943">
    <property type="entry name" value="DUF6363"/>
</dbReference>
<keyword evidence="7" id="KW-1185">Reference proteome</keyword>
<evidence type="ECO:0000313" key="6">
    <source>
        <dbReference type="EMBL" id="MEQ2485809.1"/>
    </source>
</evidence>
<dbReference type="InterPro" id="IPR002641">
    <property type="entry name" value="PNPLA_dom"/>
</dbReference>
<evidence type="ECO:0000256" key="2">
    <source>
        <dbReference type="ARBA" id="ARBA00022963"/>
    </source>
</evidence>
<feature type="domain" description="PNPLA" evidence="5">
    <location>
        <begin position="14"/>
        <end position="181"/>
    </location>
</feature>
<dbReference type="InterPro" id="IPR050301">
    <property type="entry name" value="NTE"/>
</dbReference>
<organism evidence="6 7">
    <name type="scientific">Hallella faecis</name>
    <dbReference type="NCBI Taxonomy" id="2841596"/>
    <lineage>
        <taxon>Bacteria</taxon>
        <taxon>Pseudomonadati</taxon>
        <taxon>Bacteroidota</taxon>
        <taxon>Bacteroidia</taxon>
        <taxon>Bacteroidales</taxon>
        <taxon>Prevotellaceae</taxon>
        <taxon>Hallella</taxon>
    </lineage>
</organism>